<proteinExistence type="predicted"/>
<evidence type="ECO:0000313" key="2">
    <source>
        <dbReference type="Proteomes" id="UP000886501"/>
    </source>
</evidence>
<keyword evidence="2" id="KW-1185">Reference proteome</keyword>
<dbReference type="Proteomes" id="UP000886501">
    <property type="component" value="Unassembled WGS sequence"/>
</dbReference>
<comment type="caution">
    <text evidence="1">The sequence shown here is derived from an EMBL/GenBank/DDBJ whole genome shotgun (WGS) entry which is preliminary data.</text>
</comment>
<protein>
    <submittedName>
        <fullName evidence="1">Uncharacterized protein</fullName>
    </submittedName>
</protein>
<sequence length="632" mass="70852">MAATTALRQALNQGISSGNLVDTKIILYSHKDSSGRVCRPKALYTNSHILKTVPYFNDLLFGNFAESQSKDFKEPIDDEESAEDYGYSSDSDLEDDEDQKSALFKHTTKAKVHPFDPFATPGEDKITCEEHEEHVEKGKIVKIPDMAFVTFQAFLMYLYTNAIEFAPFGSEQNRRSRSAEIVVPSDNKVPRPSPKSIYRLADKALALNHIRDELGNCDIVEESSSRFASRYDEIRSLYIEQLAFIWMEDSTTETTRASVDKKIDSFVEGDLEHATEMLSALWQIANKDGDITAPSKTAPADTQVTSPAHWDSVKIALIKSIREGVFFDRKYWARHSKAGDVLKPVYLSSTIMNDKAQQLNKLVKYLKDRNPLMRDLEGGVNVESDCEGDSPVAEDETPEIKEKEDRSRAVLITGSFSAWKSLFFYRCTDAILYAPLKSQGVDSRLNHIRENTVAAVPPPCSPKSIYVLANLLGIQPLCDSAFEDIENKVCLDNVVGEVLSWITASQEKIVEMQCELLTSKFRDQKTIGLVKENIDRISNGSSSHCGGALKLGLKKAFELKKKQRKPPGVLLRCRNSSCGWHSNPVSYSSIGSNVYCPNCSYRYHDYRMQCAGCGYERTSNYDSCQDCGGKFI</sequence>
<evidence type="ECO:0000313" key="1">
    <source>
        <dbReference type="EMBL" id="KAF9646811.1"/>
    </source>
</evidence>
<organism evidence="1 2">
    <name type="scientific">Thelephora ganbajun</name>
    <name type="common">Ganba fungus</name>
    <dbReference type="NCBI Taxonomy" id="370292"/>
    <lineage>
        <taxon>Eukaryota</taxon>
        <taxon>Fungi</taxon>
        <taxon>Dikarya</taxon>
        <taxon>Basidiomycota</taxon>
        <taxon>Agaricomycotina</taxon>
        <taxon>Agaricomycetes</taxon>
        <taxon>Thelephorales</taxon>
        <taxon>Thelephoraceae</taxon>
        <taxon>Thelephora</taxon>
    </lineage>
</organism>
<accession>A0ACB6ZAZ4</accession>
<dbReference type="EMBL" id="MU118048">
    <property type="protein sequence ID" value="KAF9646811.1"/>
    <property type="molecule type" value="Genomic_DNA"/>
</dbReference>
<gene>
    <name evidence="1" type="ORF">BDM02DRAFT_3118108</name>
</gene>
<name>A0ACB6ZAZ4_THEGA</name>
<reference evidence="1" key="1">
    <citation type="submission" date="2019-10" db="EMBL/GenBank/DDBJ databases">
        <authorList>
            <consortium name="DOE Joint Genome Institute"/>
            <person name="Kuo A."/>
            <person name="Miyauchi S."/>
            <person name="Kiss E."/>
            <person name="Drula E."/>
            <person name="Kohler A."/>
            <person name="Sanchez-Garcia M."/>
            <person name="Andreopoulos B."/>
            <person name="Barry K.W."/>
            <person name="Bonito G."/>
            <person name="Buee M."/>
            <person name="Carver A."/>
            <person name="Chen C."/>
            <person name="Cichocki N."/>
            <person name="Clum A."/>
            <person name="Culley D."/>
            <person name="Crous P.W."/>
            <person name="Fauchery L."/>
            <person name="Girlanda M."/>
            <person name="Hayes R."/>
            <person name="Keri Z."/>
            <person name="Labutti K."/>
            <person name="Lipzen A."/>
            <person name="Lombard V."/>
            <person name="Magnuson J."/>
            <person name="Maillard F."/>
            <person name="Morin E."/>
            <person name="Murat C."/>
            <person name="Nolan M."/>
            <person name="Ohm R."/>
            <person name="Pangilinan J."/>
            <person name="Pereira M."/>
            <person name="Perotto S."/>
            <person name="Peter M."/>
            <person name="Riley R."/>
            <person name="Sitrit Y."/>
            <person name="Stielow B."/>
            <person name="Szollosi G."/>
            <person name="Zifcakova L."/>
            <person name="Stursova M."/>
            <person name="Spatafora J.W."/>
            <person name="Tedersoo L."/>
            <person name="Vaario L.-M."/>
            <person name="Yamada A."/>
            <person name="Yan M."/>
            <person name="Wang P."/>
            <person name="Xu J."/>
            <person name="Bruns T."/>
            <person name="Baldrian P."/>
            <person name="Vilgalys R."/>
            <person name="Henrissat B."/>
            <person name="Grigoriev I.V."/>
            <person name="Hibbett D."/>
            <person name="Nagy L.G."/>
            <person name="Martin F.M."/>
        </authorList>
    </citation>
    <scope>NUCLEOTIDE SEQUENCE</scope>
    <source>
        <strain evidence="1">P2</strain>
    </source>
</reference>
<reference evidence="1" key="2">
    <citation type="journal article" date="2020" name="Nat. Commun.">
        <title>Large-scale genome sequencing of mycorrhizal fungi provides insights into the early evolution of symbiotic traits.</title>
        <authorList>
            <person name="Miyauchi S."/>
            <person name="Kiss E."/>
            <person name="Kuo A."/>
            <person name="Drula E."/>
            <person name="Kohler A."/>
            <person name="Sanchez-Garcia M."/>
            <person name="Morin E."/>
            <person name="Andreopoulos B."/>
            <person name="Barry K.W."/>
            <person name="Bonito G."/>
            <person name="Buee M."/>
            <person name="Carver A."/>
            <person name="Chen C."/>
            <person name="Cichocki N."/>
            <person name="Clum A."/>
            <person name="Culley D."/>
            <person name="Crous P.W."/>
            <person name="Fauchery L."/>
            <person name="Girlanda M."/>
            <person name="Hayes R.D."/>
            <person name="Keri Z."/>
            <person name="LaButti K."/>
            <person name="Lipzen A."/>
            <person name="Lombard V."/>
            <person name="Magnuson J."/>
            <person name="Maillard F."/>
            <person name="Murat C."/>
            <person name="Nolan M."/>
            <person name="Ohm R.A."/>
            <person name="Pangilinan J."/>
            <person name="Pereira M.F."/>
            <person name="Perotto S."/>
            <person name="Peter M."/>
            <person name="Pfister S."/>
            <person name="Riley R."/>
            <person name="Sitrit Y."/>
            <person name="Stielow J.B."/>
            <person name="Szollosi G."/>
            <person name="Zifcakova L."/>
            <person name="Stursova M."/>
            <person name="Spatafora J.W."/>
            <person name="Tedersoo L."/>
            <person name="Vaario L.M."/>
            <person name="Yamada A."/>
            <person name="Yan M."/>
            <person name="Wang P."/>
            <person name="Xu J."/>
            <person name="Bruns T."/>
            <person name="Baldrian P."/>
            <person name="Vilgalys R."/>
            <person name="Dunand C."/>
            <person name="Henrissat B."/>
            <person name="Grigoriev I.V."/>
            <person name="Hibbett D."/>
            <person name="Nagy L.G."/>
            <person name="Martin F.M."/>
        </authorList>
    </citation>
    <scope>NUCLEOTIDE SEQUENCE</scope>
    <source>
        <strain evidence="1">P2</strain>
    </source>
</reference>